<keyword evidence="8" id="KW-1185">Reference proteome</keyword>
<proteinExistence type="predicted"/>
<protein>
    <submittedName>
        <fullName evidence="7">Oligosaccharide flippase family protein</fullName>
    </submittedName>
</protein>
<comment type="subcellular location">
    <subcellularLocation>
        <location evidence="1">Cell membrane</location>
        <topology evidence="1">Multi-pass membrane protein</topology>
    </subcellularLocation>
</comment>
<evidence type="ECO:0000256" key="5">
    <source>
        <dbReference type="ARBA" id="ARBA00023136"/>
    </source>
</evidence>
<feature type="transmembrane region" description="Helical" evidence="6">
    <location>
        <begin position="44"/>
        <end position="63"/>
    </location>
</feature>
<dbReference type="EMBL" id="CP049742">
    <property type="protein sequence ID" value="QPC47644.1"/>
    <property type="molecule type" value="Genomic_DNA"/>
</dbReference>
<reference evidence="7 8" key="1">
    <citation type="submission" date="2019-07" db="EMBL/GenBank/DDBJ databases">
        <title>Genome sequence of 2 isolates from Red Sea Mangroves.</title>
        <authorList>
            <person name="Sefrji F."/>
            <person name="Michoud G."/>
            <person name="Merlino G."/>
            <person name="Daffonchio D."/>
        </authorList>
    </citation>
    <scope>NUCLEOTIDE SEQUENCE [LARGE SCALE GENOMIC DNA]</scope>
    <source>
        <strain evidence="7 8">R1DC41</strain>
    </source>
</reference>
<feature type="transmembrane region" description="Helical" evidence="6">
    <location>
        <begin position="12"/>
        <end position="32"/>
    </location>
</feature>
<keyword evidence="5 6" id="KW-0472">Membrane</keyword>
<dbReference type="KEGG" id="mcui:G8O30_12115"/>
<dbReference type="AlphaFoldDB" id="A0A7S8HG57"/>
<evidence type="ECO:0000256" key="6">
    <source>
        <dbReference type="SAM" id="Phobius"/>
    </source>
</evidence>
<evidence type="ECO:0000256" key="2">
    <source>
        <dbReference type="ARBA" id="ARBA00022475"/>
    </source>
</evidence>
<gene>
    <name evidence="7" type="ORF">G8O30_12115</name>
</gene>
<feature type="transmembrane region" description="Helical" evidence="6">
    <location>
        <begin position="83"/>
        <end position="104"/>
    </location>
</feature>
<dbReference type="Pfam" id="PF01943">
    <property type="entry name" value="Polysacc_synt"/>
    <property type="match status" value="1"/>
</dbReference>
<feature type="transmembrane region" description="Helical" evidence="6">
    <location>
        <begin position="435"/>
        <end position="458"/>
    </location>
</feature>
<feature type="transmembrane region" description="Helical" evidence="6">
    <location>
        <begin position="246"/>
        <end position="267"/>
    </location>
</feature>
<keyword evidence="3 6" id="KW-0812">Transmembrane</keyword>
<evidence type="ECO:0000313" key="7">
    <source>
        <dbReference type="EMBL" id="QPC47644.1"/>
    </source>
</evidence>
<keyword evidence="2" id="KW-1003">Cell membrane</keyword>
<feature type="transmembrane region" description="Helical" evidence="6">
    <location>
        <begin position="141"/>
        <end position="164"/>
    </location>
</feature>
<feature type="transmembrane region" description="Helical" evidence="6">
    <location>
        <begin position="353"/>
        <end position="373"/>
    </location>
</feature>
<evidence type="ECO:0000256" key="3">
    <source>
        <dbReference type="ARBA" id="ARBA00022692"/>
    </source>
</evidence>
<keyword evidence="4 6" id="KW-1133">Transmembrane helix</keyword>
<feature type="transmembrane region" description="Helical" evidence="6">
    <location>
        <begin position="288"/>
        <end position="314"/>
    </location>
</feature>
<dbReference type="PANTHER" id="PTHR30250">
    <property type="entry name" value="PST FAMILY PREDICTED COLANIC ACID TRANSPORTER"/>
    <property type="match status" value="1"/>
</dbReference>
<dbReference type="GO" id="GO:0005886">
    <property type="term" value="C:plasma membrane"/>
    <property type="evidence" value="ECO:0007669"/>
    <property type="project" value="UniProtKB-SubCell"/>
</dbReference>
<feature type="transmembrane region" description="Helical" evidence="6">
    <location>
        <begin position="170"/>
        <end position="188"/>
    </location>
</feature>
<dbReference type="RefSeq" id="WP_239672319.1">
    <property type="nucleotide sequence ID" value="NZ_CP049742.1"/>
</dbReference>
<sequence>MSKVKRFFATSGIYFIGSVLSKLIGILLLPLYTSQFSPDEFGSYDLVVTLISFFAPIAFFQIWDGMFRFSFDKHKSNEKYSVISNSFSVLALGVFIYTIIYTLVYNQLDFEHALLIFFYGISIAIQYQYTFISRAFLRNKLFIVTGLINSLLNAIFNIILILWFDLGIESLYVAAILGISVQVAIIELRLNPLKNFRLDKLNIQQQLDMIKFSIPLCIAAVSYWMLSGYTKVVISQQLGTSANGLYAIASKFTAMITMVISVFQYAWNEIAYLMSADGDRKSKYKKSITYIFKVVIIGSGIFMLLIKIIFPYIIDPAYHNAISIVPLSLIGVAANAFANFVGTIFMAEKRTRWIFWTTVVAAGINVICLWIFIPIWGLQGAVGALSLSFVAIAIFRLYATSKLFDIKLDSTNLLYIFFLAIITYIFFAIDNILILFISIIVLISIATFSLREILFALLRTIKLKK</sequence>
<name>A0A7S8HG57_9BACI</name>
<organism evidence="7 8">
    <name type="scientific">Mangrovibacillus cuniculi</name>
    <dbReference type="NCBI Taxonomy" id="2593652"/>
    <lineage>
        <taxon>Bacteria</taxon>
        <taxon>Bacillati</taxon>
        <taxon>Bacillota</taxon>
        <taxon>Bacilli</taxon>
        <taxon>Bacillales</taxon>
        <taxon>Bacillaceae</taxon>
        <taxon>Mangrovibacillus</taxon>
    </lineage>
</organism>
<evidence type="ECO:0000256" key="1">
    <source>
        <dbReference type="ARBA" id="ARBA00004651"/>
    </source>
</evidence>
<feature type="transmembrane region" description="Helical" evidence="6">
    <location>
        <begin position="379"/>
        <end position="399"/>
    </location>
</feature>
<feature type="transmembrane region" description="Helical" evidence="6">
    <location>
        <begin position="411"/>
        <end position="429"/>
    </location>
</feature>
<dbReference type="PANTHER" id="PTHR30250:SF11">
    <property type="entry name" value="O-ANTIGEN TRANSPORTER-RELATED"/>
    <property type="match status" value="1"/>
</dbReference>
<dbReference type="InterPro" id="IPR002797">
    <property type="entry name" value="Polysacc_synth"/>
</dbReference>
<dbReference type="InterPro" id="IPR050833">
    <property type="entry name" value="Poly_Biosynth_Transport"/>
</dbReference>
<feature type="transmembrane region" description="Helical" evidence="6">
    <location>
        <begin position="320"/>
        <end position="341"/>
    </location>
</feature>
<evidence type="ECO:0000313" key="8">
    <source>
        <dbReference type="Proteomes" id="UP000593626"/>
    </source>
</evidence>
<feature type="transmembrane region" description="Helical" evidence="6">
    <location>
        <begin position="209"/>
        <end position="226"/>
    </location>
</feature>
<feature type="transmembrane region" description="Helical" evidence="6">
    <location>
        <begin position="110"/>
        <end position="129"/>
    </location>
</feature>
<evidence type="ECO:0000256" key="4">
    <source>
        <dbReference type="ARBA" id="ARBA00022989"/>
    </source>
</evidence>
<accession>A0A7S8HG57</accession>
<dbReference type="Proteomes" id="UP000593626">
    <property type="component" value="Chromosome"/>
</dbReference>